<dbReference type="Gene3D" id="2.40.50.1020">
    <property type="entry name" value="LytTr DNA-binding domain"/>
    <property type="match status" value="1"/>
</dbReference>
<name>A0A4R5DDF7_9BACT</name>
<keyword evidence="1" id="KW-0597">Phosphoprotein</keyword>
<dbReference type="PROSITE" id="PS50110">
    <property type="entry name" value="RESPONSE_REGULATORY"/>
    <property type="match status" value="1"/>
</dbReference>
<dbReference type="Gene3D" id="3.40.50.2300">
    <property type="match status" value="1"/>
</dbReference>
<dbReference type="Proteomes" id="UP000294850">
    <property type="component" value="Unassembled WGS sequence"/>
</dbReference>
<dbReference type="Pfam" id="PF00072">
    <property type="entry name" value="Response_reg"/>
    <property type="match status" value="1"/>
</dbReference>
<organism evidence="4 5">
    <name type="scientific">Dyadobacter psychrotolerans</name>
    <dbReference type="NCBI Taxonomy" id="2541721"/>
    <lineage>
        <taxon>Bacteria</taxon>
        <taxon>Pseudomonadati</taxon>
        <taxon>Bacteroidota</taxon>
        <taxon>Cytophagia</taxon>
        <taxon>Cytophagales</taxon>
        <taxon>Spirosomataceae</taxon>
        <taxon>Dyadobacter</taxon>
    </lineage>
</organism>
<dbReference type="InterPro" id="IPR011006">
    <property type="entry name" value="CheY-like_superfamily"/>
</dbReference>
<sequence length="232" mass="26748">MTLNAIAIDDEPKALEVVKMHAAKVPYLTLKACFTNAFEAIPYLQTNQIDLIFLDIKMPDISGIDFINCLQKVPMVIFTTAYSEYAVQGFELDALDYLLKPFSLTRFTKSCNKALDLHLLRKPVNQNFIFVKTGYEEEKVLLDDLLYVEAEGNYISFILKNKKLLSRQSMTEVTSQLPETRFIRIHRSYLIAIDKIEKISRQELMIAGQALPIGASYEEKINEIRERIKERK</sequence>
<dbReference type="PANTHER" id="PTHR37299">
    <property type="entry name" value="TRANSCRIPTIONAL REGULATOR-RELATED"/>
    <property type="match status" value="1"/>
</dbReference>
<dbReference type="GO" id="GO:0003677">
    <property type="term" value="F:DNA binding"/>
    <property type="evidence" value="ECO:0007669"/>
    <property type="project" value="InterPro"/>
</dbReference>
<dbReference type="PROSITE" id="PS50930">
    <property type="entry name" value="HTH_LYTTR"/>
    <property type="match status" value="1"/>
</dbReference>
<dbReference type="OrthoDB" id="1646880at2"/>
<dbReference type="SUPFAM" id="SSF52172">
    <property type="entry name" value="CheY-like"/>
    <property type="match status" value="1"/>
</dbReference>
<keyword evidence="5" id="KW-1185">Reference proteome</keyword>
<evidence type="ECO:0000256" key="1">
    <source>
        <dbReference type="PROSITE-ProRule" id="PRU00169"/>
    </source>
</evidence>
<evidence type="ECO:0000259" key="3">
    <source>
        <dbReference type="PROSITE" id="PS50930"/>
    </source>
</evidence>
<dbReference type="AlphaFoldDB" id="A0A4R5DDF7"/>
<comment type="caution">
    <text evidence="4">The sequence shown here is derived from an EMBL/GenBank/DDBJ whole genome shotgun (WGS) entry which is preliminary data.</text>
</comment>
<protein>
    <submittedName>
        <fullName evidence="4">Response regulator transcription factor</fullName>
    </submittedName>
</protein>
<dbReference type="InterPro" id="IPR046947">
    <property type="entry name" value="LytR-like"/>
</dbReference>
<feature type="domain" description="Response regulatory" evidence="2">
    <location>
        <begin position="4"/>
        <end position="115"/>
    </location>
</feature>
<dbReference type="SMART" id="SM00850">
    <property type="entry name" value="LytTR"/>
    <property type="match status" value="1"/>
</dbReference>
<dbReference type="InterPro" id="IPR007492">
    <property type="entry name" value="LytTR_DNA-bd_dom"/>
</dbReference>
<reference evidence="4 5" key="1">
    <citation type="submission" date="2019-03" db="EMBL/GenBank/DDBJ databases">
        <title>Dyadobacter AR-3-6 sp. nov., isolated from arctic soil.</title>
        <authorList>
            <person name="Chaudhary D.K."/>
        </authorList>
    </citation>
    <scope>NUCLEOTIDE SEQUENCE [LARGE SCALE GENOMIC DNA]</scope>
    <source>
        <strain evidence="4 5">AR-3-6</strain>
    </source>
</reference>
<dbReference type="PANTHER" id="PTHR37299:SF1">
    <property type="entry name" value="STAGE 0 SPORULATION PROTEIN A HOMOLOG"/>
    <property type="match status" value="1"/>
</dbReference>
<gene>
    <name evidence="4" type="ORF">E0F88_29280</name>
</gene>
<dbReference type="Pfam" id="PF04397">
    <property type="entry name" value="LytTR"/>
    <property type="match status" value="1"/>
</dbReference>
<dbReference type="EMBL" id="SMFL01000017">
    <property type="protein sequence ID" value="TDE10020.1"/>
    <property type="molecule type" value="Genomic_DNA"/>
</dbReference>
<dbReference type="SMART" id="SM00448">
    <property type="entry name" value="REC"/>
    <property type="match status" value="1"/>
</dbReference>
<feature type="modified residue" description="4-aspartylphosphate" evidence="1">
    <location>
        <position position="55"/>
    </location>
</feature>
<dbReference type="GO" id="GO:0000156">
    <property type="term" value="F:phosphorelay response regulator activity"/>
    <property type="evidence" value="ECO:0007669"/>
    <property type="project" value="InterPro"/>
</dbReference>
<proteinExistence type="predicted"/>
<evidence type="ECO:0000313" key="4">
    <source>
        <dbReference type="EMBL" id="TDE10020.1"/>
    </source>
</evidence>
<dbReference type="RefSeq" id="WP_131961896.1">
    <property type="nucleotide sequence ID" value="NZ_SMFL01000017.1"/>
</dbReference>
<evidence type="ECO:0000259" key="2">
    <source>
        <dbReference type="PROSITE" id="PS50110"/>
    </source>
</evidence>
<evidence type="ECO:0000313" key="5">
    <source>
        <dbReference type="Proteomes" id="UP000294850"/>
    </source>
</evidence>
<feature type="domain" description="HTH LytTR-type" evidence="3">
    <location>
        <begin position="129"/>
        <end position="230"/>
    </location>
</feature>
<dbReference type="InterPro" id="IPR001789">
    <property type="entry name" value="Sig_transdc_resp-reg_receiver"/>
</dbReference>
<accession>A0A4R5DDF7</accession>